<protein>
    <recommendedName>
        <fullName evidence="2">Nephrocystin 3-like N-terminal domain-containing protein</fullName>
    </recommendedName>
</protein>
<accession>A0A9P5U911</accession>
<proteinExistence type="predicted"/>
<evidence type="ECO:0000259" key="2">
    <source>
        <dbReference type="Pfam" id="PF24883"/>
    </source>
</evidence>
<reference evidence="3" key="1">
    <citation type="submission" date="2020-11" db="EMBL/GenBank/DDBJ databases">
        <authorList>
            <consortium name="DOE Joint Genome Institute"/>
            <person name="Ahrendt S."/>
            <person name="Riley R."/>
            <person name="Andreopoulos W."/>
            <person name="Labutti K."/>
            <person name="Pangilinan J."/>
            <person name="Ruiz-Duenas F.J."/>
            <person name="Barrasa J.M."/>
            <person name="Sanchez-Garcia M."/>
            <person name="Camarero S."/>
            <person name="Miyauchi S."/>
            <person name="Serrano A."/>
            <person name="Linde D."/>
            <person name="Babiker R."/>
            <person name="Drula E."/>
            <person name="Ayuso-Fernandez I."/>
            <person name="Pacheco R."/>
            <person name="Padilla G."/>
            <person name="Ferreira P."/>
            <person name="Barriuso J."/>
            <person name="Kellner H."/>
            <person name="Castanera R."/>
            <person name="Alfaro M."/>
            <person name="Ramirez L."/>
            <person name="Pisabarro A.G."/>
            <person name="Kuo A."/>
            <person name="Tritt A."/>
            <person name="Lipzen A."/>
            <person name="He G."/>
            <person name="Yan M."/>
            <person name="Ng V."/>
            <person name="Cullen D."/>
            <person name="Martin F."/>
            <person name="Rosso M.-N."/>
            <person name="Henrissat B."/>
            <person name="Hibbett D."/>
            <person name="Martinez A.T."/>
            <person name="Grigoriev I.V."/>
        </authorList>
    </citation>
    <scope>NUCLEOTIDE SEQUENCE</scope>
    <source>
        <strain evidence="3">AH 40177</strain>
    </source>
</reference>
<keyword evidence="4" id="KW-1185">Reference proteome</keyword>
<gene>
    <name evidence="3" type="ORF">BDP27DRAFT_1321936</name>
</gene>
<dbReference type="InterPro" id="IPR027417">
    <property type="entry name" value="P-loop_NTPase"/>
</dbReference>
<dbReference type="SUPFAM" id="SSF52540">
    <property type="entry name" value="P-loop containing nucleoside triphosphate hydrolases"/>
    <property type="match status" value="1"/>
</dbReference>
<keyword evidence="1" id="KW-0677">Repeat</keyword>
<dbReference type="Proteomes" id="UP000772434">
    <property type="component" value="Unassembled WGS sequence"/>
</dbReference>
<evidence type="ECO:0000256" key="1">
    <source>
        <dbReference type="ARBA" id="ARBA00022737"/>
    </source>
</evidence>
<evidence type="ECO:0000313" key="4">
    <source>
        <dbReference type="Proteomes" id="UP000772434"/>
    </source>
</evidence>
<comment type="caution">
    <text evidence="3">The sequence shown here is derived from an EMBL/GenBank/DDBJ whole genome shotgun (WGS) entry which is preliminary data.</text>
</comment>
<dbReference type="InterPro" id="IPR056884">
    <property type="entry name" value="NPHP3-like_N"/>
</dbReference>
<dbReference type="EMBL" id="JADNRY010000031">
    <property type="protein sequence ID" value="KAF9071550.1"/>
    <property type="molecule type" value="Genomic_DNA"/>
</dbReference>
<dbReference type="Gene3D" id="3.40.50.300">
    <property type="entry name" value="P-loop containing nucleotide triphosphate hydrolases"/>
    <property type="match status" value="1"/>
</dbReference>
<dbReference type="OrthoDB" id="5967843at2759"/>
<organism evidence="3 4">
    <name type="scientific">Rhodocollybia butyracea</name>
    <dbReference type="NCBI Taxonomy" id="206335"/>
    <lineage>
        <taxon>Eukaryota</taxon>
        <taxon>Fungi</taxon>
        <taxon>Dikarya</taxon>
        <taxon>Basidiomycota</taxon>
        <taxon>Agaricomycotina</taxon>
        <taxon>Agaricomycetes</taxon>
        <taxon>Agaricomycetidae</taxon>
        <taxon>Agaricales</taxon>
        <taxon>Marasmiineae</taxon>
        <taxon>Omphalotaceae</taxon>
        <taxon>Rhodocollybia</taxon>
    </lineage>
</organism>
<dbReference type="PANTHER" id="PTHR10039">
    <property type="entry name" value="AMELOGENIN"/>
    <property type="match status" value="1"/>
</dbReference>
<name>A0A9P5U911_9AGAR</name>
<sequence>MIALLPAIRSQFSPRISCRVSLRSARRAFHVLVAMSFFNRAEGFSITNSSFNNTVHLRDTQYLANKGLKVLYRNIIPVASYDAEQRYPPPNCYPGTGTKILNVLRQWIIDRSKTTSIYWLYGPAGAGKSAIAQTICEEFAKCKTLAASFFFFARTDSSRLILEMIGRMPEIVHATLERQFQELIVEPFHQLPSDSWRKLPRLIERLLTIIREAKTGSNPLPVDFLICCRPEPRIRNAFNHRSFNTTLNRIELSDDLQSKSDIALYLRNEFQRLRRDHETAISHVPRDWPGEGVIQQLLQRACGQFIYVKTVIKYVGEYHYLPTERLEIILGITGSENHESPYPDLDLLYTQILSECKEKELLLRVLAYILRPTVSRDDAERRGLHDRYATSYSNIEGFLFLAKGKLSTVLFGLHSILGIPEDRHRDIKILHASFQEFLVDPSGQADIL</sequence>
<feature type="domain" description="Nephrocystin 3-like N-terminal" evidence="2">
    <location>
        <begin position="96"/>
        <end position="215"/>
    </location>
</feature>
<evidence type="ECO:0000313" key="3">
    <source>
        <dbReference type="EMBL" id="KAF9071550.1"/>
    </source>
</evidence>
<dbReference type="Pfam" id="PF24883">
    <property type="entry name" value="NPHP3_N"/>
    <property type="match status" value="1"/>
</dbReference>
<dbReference type="AlphaFoldDB" id="A0A9P5U911"/>
<dbReference type="PANTHER" id="PTHR10039:SF14">
    <property type="entry name" value="NACHT DOMAIN-CONTAINING PROTEIN"/>
    <property type="match status" value="1"/>
</dbReference>